<dbReference type="Proteomes" id="UP001069802">
    <property type="component" value="Unassembled WGS sequence"/>
</dbReference>
<dbReference type="PANTHER" id="PTHR33542:SF3">
    <property type="entry name" value="SIROHYDROCHLORIN FERROCHELATASE, CHLOROPLASTIC"/>
    <property type="match status" value="1"/>
</dbReference>
<evidence type="ECO:0000313" key="4">
    <source>
        <dbReference type="Proteomes" id="UP001069802"/>
    </source>
</evidence>
<comment type="caution">
    <text evidence="3">The sequence shown here is derived from an EMBL/GenBank/DDBJ whole genome shotgun (WGS) entry which is preliminary data.</text>
</comment>
<evidence type="ECO:0000313" key="3">
    <source>
        <dbReference type="EMBL" id="MCZ4280318.1"/>
    </source>
</evidence>
<dbReference type="Pfam" id="PF01903">
    <property type="entry name" value="CbiX"/>
    <property type="match status" value="1"/>
</dbReference>
<protein>
    <recommendedName>
        <fullName evidence="5">Cobalamin biosynthesis protein CbiX</fullName>
    </recommendedName>
</protein>
<keyword evidence="2" id="KW-0456">Lyase</keyword>
<sequence>MSQSKTLLLIAHGNRHIKSENEPTCRLAEKLAEQLPDWTVDCRYLVRSPRLSDGPEKIFVGEVTVFPNLYADGIFLRERLPGCLNEWQKNHIIKRLPPIFELPGLTELMHRKIWEQLEACQLDAIDTAVIVIGHGALRAQTFSEPADAMAQQLQRLNPDLEVIPAFIENTPRLADWAKLTKRKNVIALPFLAGGGIHMKVDVPDALYKTAAADQRSLHLMEAIGDMPELVPLITGLLNKNSSRRMLRKPLSQAPERSVLPLQI</sequence>
<gene>
    <name evidence="3" type="ORF">O4H49_05990</name>
</gene>
<dbReference type="EMBL" id="JAPWGY010000002">
    <property type="protein sequence ID" value="MCZ4280318.1"/>
    <property type="molecule type" value="Genomic_DNA"/>
</dbReference>
<name>A0ABT4LGU4_9PROT</name>
<dbReference type="Gene3D" id="3.40.50.1400">
    <property type="match status" value="2"/>
</dbReference>
<keyword evidence="4" id="KW-1185">Reference proteome</keyword>
<dbReference type="InterPro" id="IPR002762">
    <property type="entry name" value="CbiX-like"/>
</dbReference>
<dbReference type="SUPFAM" id="SSF53800">
    <property type="entry name" value="Chelatase"/>
    <property type="match status" value="1"/>
</dbReference>
<accession>A0ABT4LGU4</accession>
<evidence type="ECO:0000256" key="2">
    <source>
        <dbReference type="ARBA" id="ARBA00023239"/>
    </source>
</evidence>
<proteinExistence type="predicted"/>
<dbReference type="InterPro" id="IPR050963">
    <property type="entry name" value="Sirohydro_Cobaltochel/CbiX"/>
</dbReference>
<reference evidence="3" key="1">
    <citation type="submission" date="2022-12" db="EMBL/GenBank/DDBJ databases">
        <title>Bacterial isolates from different developmental stages of Nematostella vectensis.</title>
        <authorList>
            <person name="Fraune S."/>
        </authorList>
    </citation>
    <scope>NUCLEOTIDE SEQUENCE</scope>
    <source>
        <strain evidence="3">G21630-S1</strain>
    </source>
</reference>
<dbReference type="PANTHER" id="PTHR33542">
    <property type="entry name" value="SIROHYDROCHLORIN FERROCHELATASE, CHLOROPLASTIC"/>
    <property type="match status" value="1"/>
</dbReference>
<evidence type="ECO:0008006" key="5">
    <source>
        <dbReference type="Google" id="ProtNLM"/>
    </source>
</evidence>
<evidence type="ECO:0000256" key="1">
    <source>
        <dbReference type="ARBA" id="ARBA00022723"/>
    </source>
</evidence>
<organism evidence="3 4">
    <name type="scientific">Kiloniella laminariae</name>
    <dbReference type="NCBI Taxonomy" id="454162"/>
    <lineage>
        <taxon>Bacteria</taxon>
        <taxon>Pseudomonadati</taxon>
        <taxon>Pseudomonadota</taxon>
        <taxon>Alphaproteobacteria</taxon>
        <taxon>Rhodospirillales</taxon>
        <taxon>Kiloniellaceae</taxon>
        <taxon>Kiloniella</taxon>
    </lineage>
</organism>
<keyword evidence="1" id="KW-0479">Metal-binding</keyword>
<dbReference type="RefSeq" id="WP_269422527.1">
    <property type="nucleotide sequence ID" value="NZ_JAPWGY010000002.1"/>
</dbReference>